<feature type="domain" description="STAS" evidence="4">
    <location>
        <begin position="33"/>
        <end position="113"/>
    </location>
</feature>
<evidence type="ECO:0000313" key="6">
    <source>
        <dbReference type="Proteomes" id="UP000305238"/>
    </source>
</evidence>
<evidence type="ECO:0000256" key="3">
    <source>
        <dbReference type="SAM" id="MobiDB-lite"/>
    </source>
</evidence>
<feature type="non-terminal residue" evidence="5">
    <location>
        <position position="1"/>
    </location>
</feature>
<feature type="region of interest" description="Disordered" evidence="3">
    <location>
        <begin position="120"/>
        <end position="144"/>
    </location>
</feature>
<evidence type="ECO:0000256" key="1">
    <source>
        <dbReference type="ARBA" id="ARBA00009013"/>
    </source>
</evidence>
<sequence>TAPDPPAEIGLTCPDGTPLLSVGTRLDGTTVELLLEGELDVAGSEPLRRHIAAVIAAHDPHRLLLDLSGLSFADSSGLAVFVWAHKEMTGRGHGLCLRRPQPKVLRVLHVTGLHTRLDVAEAAGPAPGDPDEDGPFGTYRRTIR</sequence>
<comment type="similarity">
    <text evidence="1 2">Belongs to the anti-sigma-factor antagonist family.</text>
</comment>
<dbReference type="InterPro" id="IPR036513">
    <property type="entry name" value="STAS_dom_sf"/>
</dbReference>
<dbReference type="InterPro" id="IPR003658">
    <property type="entry name" value="Anti-sigma_ant"/>
</dbReference>
<dbReference type="RefSeq" id="WP_138639823.1">
    <property type="nucleotide sequence ID" value="NZ_VCKZ01000269.1"/>
</dbReference>
<protein>
    <recommendedName>
        <fullName evidence="2">Anti-sigma factor antagonist</fullName>
    </recommendedName>
</protein>
<evidence type="ECO:0000259" key="4">
    <source>
        <dbReference type="PROSITE" id="PS50801"/>
    </source>
</evidence>
<dbReference type="OrthoDB" id="3483286at2"/>
<dbReference type="CDD" id="cd07043">
    <property type="entry name" value="STAS_anti-anti-sigma_factors"/>
    <property type="match status" value="1"/>
</dbReference>
<dbReference type="PANTHER" id="PTHR33495:SF2">
    <property type="entry name" value="ANTI-SIGMA FACTOR ANTAGONIST TM_1081-RELATED"/>
    <property type="match status" value="1"/>
</dbReference>
<dbReference type="NCBIfam" id="TIGR00377">
    <property type="entry name" value="ant_ant_sig"/>
    <property type="match status" value="1"/>
</dbReference>
<name>A0A5S4GHN6_9ACTN</name>
<dbReference type="PROSITE" id="PS50801">
    <property type="entry name" value="STAS"/>
    <property type="match status" value="1"/>
</dbReference>
<dbReference type="AlphaFoldDB" id="A0A5S4GHN6"/>
<dbReference type="EMBL" id="VCKZ01000269">
    <property type="protein sequence ID" value="TMR32359.1"/>
    <property type="molecule type" value="Genomic_DNA"/>
</dbReference>
<dbReference type="PANTHER" id="PTHR33495">
    <property type="entry name" value="ANTI-SIGMA FACTOR ANTAGONIST TM_1081-RELATED-RELATED"/>
    <property type="match status" value="1"/>
</dbReference>
<evidence type="ECO:0000256" key="2">
    <source>
        <dbReference type="RuleBase" id="RU003749"/>
    </source>
</evidence>
<dbReference type="Pfam" id="PF01740">
    <property type="entry name" value="STAS"/>
    <property type="match status" value="1"/>
</dbReference>
<comment type="caution">
    <text evidence="5">The sequence shown here is derived from an EMBL/GenBank/DDBJ whole genome shotgun (WGS) entry which is preliminary data.</text>
</comment>
<dbReference type="InterPro" id="IPR002645">
    <property type="entry name" value="STAS_dom"/>
</dbReference>
<dbReference type="GO" id="GO:0043856">
    <property type="term" value="F:anti-sigma factor antagonist activity"/>
    <property type="evidence" value="ECO:0007669"/>
    <property type="project" value="InterPro"/>
</dbReference>
<keyword evidence="6" id="KW-1185">Reference proteome</keyword>
<dbReference type="SUPFAM" id="SSF52091">
    <property type="entry name" value="SpoIIaa-like"/>
    <property type="match status" value="1"/>
</dbReference>
<organism evidence="5 6">
    <name type="scientific">Actinomadura geliboluensis</name>
    <dbReference type="NCBI Taxonomy" id="882440"/>
    <lineage>
        <taxon>Bacteria</taxon>
        <taxon>Bacillati</taxon>
        <taxon>Actinomycetota</taxon>
        <taxon>Actinomycetes</taxon>
        <taxon>Streptosporangiales</taxon>
        <taxon>Thermomonosporaceae</taxon>
        <taxon>Actinomadura</taxon>
    </lineage>
</organism>
<dbReference type="Proteomes" id="UP000305238">
    <property type="component" value="Unassembled WGS sequence"/>
</dbReference>
<dbReference type="Gene3D" id="3.30.750.24">
    <property type="entry name" value="STAS domain"/>
    <property type="match status" value="1"/>
</dbReference>
<reference evidence="5 6" key="1">
    <citation type="submission" date="2019-05" db="EMBL/GenBank/DDBJ databases">
        <title>Draft genome sequence of Actinomadura geliboluensis A8036.</title>
        <authorList>
            <person name="Saricaoglu S."/>
            <person name="Isik K."/>
        </authorList>
    </citation>
    <scope>NUCLEOTIDE SEQUENCE [LARGE SCALE GENOMIC DNA]</scope>
    <source>
        <strain evidence="5 6">A8036</strain>
    </source>
</reference>
<evidence type="ECO:0000313" key="5">
    <source>
        <dbReference type="EMBL" id="TMR32359.1"/>
    </source>
</evidence>
<proteinExistence type="inferred from homology"/>
<accession>A0A5S4GHN6</accession>
<gene>
    <name evidence="5" type="ORF">ETD96_29815</name>
</gene>